<dbReference type="AlphaFoldDB" id="A0A1C1A820"/>
<dbReference type="Proteomes" id="UP000093309">
    <property type="component" value="Unassembled WGS sequence"/>
</dbReference>
<sequence>MREMNEMNRMTAVATKENTKEWKGMHEMSMEDTWNAKGTNVRSRTRLSWKRALLVGVVACTLALPTMASAEEMMAKQVDYSGIQTMMKDGTELVPLRQVAESLGFKVTWQDATRSIVLTKMMMGDMGDKKMDDKGMMGDKHMMMGSTFVIQIDSMTIQDGGMAGMLMYAPMLINSMTYVPKAFVDTYLLK</sequence>
<comment type="caution">
    <text evidence="2">The sequence shown here is derived from an EMBL/GenBank/DDBJ whole genome shotgun (WGS) entry which is preliminary data.</text>
</comment>
<gene>
    <name evidence="2" type="ORF">A8709_08810</name>
</gene>
<dbReference type="SUPFAM" id="SSF55383">
    <property type="entry name" value="Copper amine oxidase, domain N"/>
    <property type="match status" value="1"/>
</dbReference>
<reference evidence="3" key="1">
    <citation type="submission" date="2016-05" db="EMBL/GenBank/DDBJ databases">
        <title>Paenibacillus oryzae. sp. nov., isolated from the rice root.</title>
        <authorList>
            <person name="Zhang J."/>
            <person name="Zhang X."/>
        </authorList>
    </citation>
    <scope>NUCLEOTIDE SEQUENCE [LARGE SCALE GENOMIC DNA]</scope>
    <source>
        <strain evidence="3">KCTC13222</strain>
    </source>
</reference>
<protein>
    <recommendedName>
        <fullName evidence="1">Copper amine oxidase-like N-terminal domain-containing protein</fullName>
    </recommendedName>
</protein>
<accession>A0A1C1A820</accession>
<feature type="domain" description="Copper amine oxidase-like N-terminal" evidence="1">
    <location>
        <begin position="82"/>
        <end position="186"/>
    </location>
</feature>
<dbReference type="STRING" id="512399.A8709_08810"/>
<proteinExistence type="predicted"/>
<evidence type="ECO:0000313" key="3">
    <source>
        <dbReference type="Proteomes" id="UP000093309"/>
    </source>
</evidence>
<dbReference type="InterPro" id="IPR036582">
    <property type="entry name" value="Mao_N_sf"/>
</dbReference>
<dbReference type="Gene3D" id="3.30.457.10">
    <property type="entry name" value="Copper amine oxidase-like, N-terminal domain"/>
    <property type="match status" value="1"/>
</dbReference>
<dbReference type="OrthoDB" id="2627147at2"/>
<name>A0A1C1A820_9BACL</name>
<evidence type="ECO:0000313" key="2">
    <source>
        <dbReference type="EMBL" id="OCT16751.1"/>
    </source>
</evidence>
<evidence type="ECO:0000259" key="1">
    <source>
        <dbReference type="Pfam" id="PF07833"/>
    </source>
</evidence>
<dbReference type="EMBL" id="LYPC01000010">
    <property type="protein sequence ID" value="OCT16751.1"/>
    <property type="molecule type" value="Genomic_DNA"/>
</dbReference>
<dbReference type="InterPro" id="IPR012854">
    <property type="entry name" value="Cu_amine_oxidase-like_N"/>
</dbReference>
<dbReference type="Pfam" id="PF07833">
    <property type="entry name" value="Cu_amine_oxidN1"/>
    <property type="match status" value="1"/>
</dbReference>
<keyword evidence="3" id="KW-1185">Reference proteome</keyword>
<organism evidence="2 3">
    <name type="scientific">Paenibacillus pectinilyticus</name>
    <dbReference type="NCBI Taxonomy" id="512399"/>
    <lineage>
        <taxon>Bacteria</taxon>
        <taxon>Bacillati</taxon>
        <taxon>Bacillota</taxon>
        <taxon>Bacilli</taxon>
        <taxon>Bacillales</taxon>
        <taxon>Paenibacillaceae</taxon>
        <taxon>Paenibacillus</taxon>
    </lineage>
</organism>